<evidence type="ECO:0000256" key="1">
    <source>
        <dbReference type="ARBA" id="ARBA00004141"/>
    </source>
</evidence>
<dbReference type="OrthoDB" id="4391260at2"/>
<reference evidence="7 8" key="1">
    <citation type="submission" date="2017-07" db="EMBL/GenBank/DDBJ databases">
        <title>Elstera cyanobacteriorum sp. nov., a novel bacterium isolated from cyanobacterial aggregates in a eutrophic lake.</title>
        <authorList>
            <person name="Cai H."/>
        </authorList>
    </citation>
    <scope>NUCLEOTIDE SEQUENCE [LARGE SCALE GENOMIC DNA]</scope>
    <source>
        <strain evidence="7 8">TH019</strain>
    </source>
</reference>
<keyword evidence="2 5" id="KW-0812">Transmembrane</keyword>
<dbReference type="EMBL" id="NOXS01000031">
    <property type="protein sequence ID" value="OYQ19526.1"/>
    <property type="molecule type" value="Genomic_DNA"/>
</dbReference>
<evidence type="ECO:0000256" key="2">
    <source>
        <dbReference type="ARBA" id="ARBA00022692"/>
    </source>
</evidence>
<feature type="transmembrane region" description="Helical" evidence="5">
    <location>
        <begin position="297"/>
        <end position="317"/>
    </location>
</feature>
<keyword evidence="3 5" id="KW-1133">Transmembrane helix</keyword>
<feature type="transmembrane region" description="Helical" evidence="5">
    <location>
        <begin position="69"/>
        <end position="90"/>
    </location>
</feature>
<feature type="transmembrane region" description="Helical" evidence="5">
    <location>
        <begin position="390"/>
        <end position="411"/>
    </location>
</feature>
<dbReference type="PANTHER" id="PTHR37422">
    <property type="entry name" value="TEICHURONIC ACID BIOSYNTHESIS PROTEIN TUAE"/>
    <property type="match status" value="1"/>
</dbReference>
<comment type="caution">
    <text evidence="7">The sequence shown here is derived from an EMBL/GenBank/DDBJ whole genome shotgun (WGS) entry which is preliminary data.</text>
</comment>
<feature type="transmembrane region" description="Helical" evidence="5">
    <location>
        <begin position="272"/>
        <end position="290"/>
    </location>
</feature>
<sequence length="480" mass="51046">MPSAAPTEIGMSDRLFRALLLLLCLAPLPFGSHRPWAWSLLSVLVGLLLCAWGYGVLRRRVRLAVPFPAVAPVLLAAGAVLLWATVQAAIPFAAPLTHPLWAEAAVALGQPVRPAPISLDPAATWGAVQRCLTYGGVFWLALQLGRDRERAYLGLHWLARAAVAYAVYGLVLFFAGIEAILWFPKWAYLGDLTATFVNRNAFATYAGLGLLICLALAIHALYRATSGGRRTSDEGRLGLRDRVSILITEAGTAILGVILLGTAILLSHSRGGFMATAISMLLLILAAAAAGLIARRWAVLLLSGMLCLGTLLVAVSGETTLERIAESNELEGERGALFSLTSDAILDAPWIGHGFGAYLAAFKPYRSADLHRDVLFDYAHSMPLEQAMELGLPAALLWLVALLLILIRCGIGLVQRRRSQIHPALAIAGAGLLITHNLFDFSLANPAITALAAYLTGVGMAQSWPSGEFTAAAPAGDLSD</sequence>
<organism evidence="7 8">
    <name type="scientific">Elstera cyanobacteriorum</name>
    <dbReference type="NCBI Taxonomy" id="2022747"/>
    <lineage>
        <taxon>Bacteria</taxon>
        <taxon>Pseudomonadati</taxon>
        <taxon>Pseudomonadota</taxon>
        <taxon>Alphaproteobacteria</taxon>
        <taxon>Rhodospirillales</taxon>
        <taxon>Rhodospirillaceae</taxon>
        <taxon>Elstera</taxon>
    </lineage>
</organism>
<accession>A0A255XR98</accession>
<keyword evidence="8" id="KW-1185">Reference proteome</keyword>
<evidence type="ECO:0000256" key="5">
    <source>
        <dbReference type="SAM" id="Phobius"/>
    </source>
</evidence>
<name>A0A255XR98_9PROT</name>
<dbReference type="InterPro" id="IPR007016">
    <property type="entry name" value="O-antigen_ligase-rel_domated"/>
</dbReference>
<evidence type="ECO:0000313" key="8">
    <source>
        <dbReference type="Proteomes" id="UP000216361"/>
    </source>
</evidence>
<feature type="transmembrane region" description="Helical" evidence="5">
    <location>
        <begin position="243"/>
        <end position="266"/>
    </location>
</feature>
<dbReference type="PANTHER" id="PTHR37422:SF23">
    <property type="entry name" value="TEICHURONIC ACID BIOSYNTHESIS PROTEIN TUAE"/>
    <property type="match status" value="1"/>
</dbReference>
<dbReference type="Pfam" id="PF04932">
    <property type="entry name" value="Wzy_C"/>
    <property type="match status" value="1"/>
</dbReference>
<feature type="transmembrane region" description="Helical" evidence="5">
    <location>
        <begin position="202"/>
        <end position="222"/>
    </location>
</feature>
<feature type="transmembrane region" description="Helical" evidence="5">
    <location>
        <begin position="122"/>
        <end position="142"/>
    </location>
</feature>
<feature type="transmembrane region" description="Helical" evidence="5">
    <location>
        <begin position="162"/>
        <end position="182"/>
    </location>
</feature>
<dbReference type="Proteomes" id="UP000216361">
    <property type="component" value="Unassembled WGS sequence"/>
</dbReference>
<evidence type="ECO:0000259" key="6">
    <source>
        <dbReference type="Pfam" id="PF04932"/>
    </source>
</evidence>
<feature type="domain" description="O-antigen ligase-related" evidence="6">
    <location>
        <begin position="256"/>
        <end position="399"/>
    </location>
</feature>
<dbReference type="GO" id="GO:0016020">
    <property type="term" value="C:membrane"/>
    <property type="evidence" value="ECO:0007669"/>
    <property type="project" value="UniProtKB-SubCell"/>
</dbReference>
<evidence type="ECO:0000256" key="3">
    <source>
        <dbReference type="ARBA" id="ARBA00022989"/>
    </source>
</evidence>
<gene>
    <name evidence="7" type="ORF">CHR90_08925</name>
</gene>
<comment type="subcellular location">
    <subcellularLocation>
        <location evidence="1">Membrane</location>
        <topology evidence="1">Multi-pass membrane protein</topology>
    </subcellularLocation>
</comment>
<dbReference type="AlphaFoldDB" id="A0A255XR98"/>
<proteinExistence type="predicted"/>
<evidence type="ECO:0000313" key="7">
    <source>
        <dbReference type="EMBL" id="OYQ19526.1"/>
    </source>
</evidence>
<feature type="transmembrane region" description="Helical" evidence="5">
    <location>
        <begin position="36"/>
        <end position="57"/>
    </location>
</feature>
<evidence type="ECO:0000256" key="4">
    <source>
        <dbReference type="ARBA" id="ARBA00023136"/>
    </source>
</evidence>
<dbReference type="InterPro" id="IPR051533">
    <property type="entry name" value="WaaL-like"/>
</dbReference>
<protein>
    <recommendedName>
        <fullName evidence="6">O-antigen ligase-related domain-containing protein</fullName>
    </recommendedName>
</protein>
<keyword evidence="4 5" id="KW-0472">Membrane</keyword>